<reference evidence="3" key="2">
    <citation type="submission" date="2020-09" db="EMBL/GenBank/DDBJ databases">
        <authorList>
            <person name="Sun Q."/>
            <person name="Zhou Y."/>
        </authorList>
    </citation>
    <scope>NUCLEOTIDE SEQUENCE</scope>
    <source>
        <strain evidence="3">CGMCC 1.15371</strain>
    </source>
</reference>
<dbReference type="GO" id="GO:0043190">
    <property type="term" value="C:ATP-binding cassette (ABC) transporter complex"/>
    <property type="evidence" value="ECO:0007669"/>
    <property type="project" value="InterPro"/>
</dbReference>
<name>A0A8J2YHT6_9BACL</name>
<sequence length="309" mass="34500">MKKSVLFILLSMILLVAMTGCSSVALPGLSGSSKDTVKIGYISTTESAIVANIVSQMITHYTDLHVDTIGNLGSSIVQQKAMVNGEVDITPTRYTGTDLSGALGMDPVKDPDKAMAIVQKAFKKRFNQTYFDSYGFENTYAFTVRGDLAKKDHLTKVSDLKKYADQLKFGVDNSWVHRKGDGYDGFQKTYGFKFADAYPMQIGLVYKAVANNKMDVVLAYSTDGRIKAFDLKTLKDDKHFFPPYDAAPVARNEILRKHPELKTILQKLVGKISTKAMTQMNYEADVELKEPSVVAKNFLQQHHYFEDKK</sequence>
<evidence type="ECO:0000313" key="3">
    <source>
        <dbReference type="EMBL" id="GGE43636.1"/>
    </source>
</evidence>
<feature type="domain" description="ABC-type glycine betaine transport system substrate-binding" evidence="2">
    <location>
        <begin position="35"/>
        <end position="301"/>
    </location>
</feature>
<dbReference type="AlphaFoldDB" id="A0A8J2YHT6"/>
<dbReference type="RefSeq" id="WP_188693886.1">
    <property type="nucleotide sequence ID" value="NZ_BMIR01000010.1"/>
</dbReference>
<dbReference type="Proteomes" id="UP000628775">
    <property type="component" value="Unassembled WGS sequence"/>
</dbReference>
<comment type="caution">
    <text evidence="3">The sequence shown here is derived from an EMBL/GenBank/DDBJ whole genome shotgun (WGS) entry which is preliminary data.</text>
</comment>
<keyword evidence="1" id="KW-0732">Signal</keyword>
<dbReference type="Gene3D" id="3.40.190.120">
    <property type="entry name" value="Osmoprotection protein (prox), domain 2"/>
    <property type="match status" value="1"/>
</dbReference>
<dbReference type="Pfam" id="PF04069">
    <property type="entry name" value="OpuAC"/>
    <property type="match status" value="1"/>
</dbReference>
<accession>A0A8J2YHT6</accession>
<dbReference type="GO" id="GO:0022857">
    <property type="term" value="F:transmembrane transporter activity"/>
    <property type="evidence" value="ECO:0007669"/>
    <property type="project" value="InterPro"/>
</dbReference>
<evidence type="ECO:0000313" key="4">
    <source>
        <dbReference type="Proteomes" id="UP000628775"/>
    </source>
</evidence>
<dbReference type="SUPFAM" id="SSF53850">
    <property type="entry name" value="Periplasmic binding protein-like II"/>
    <property type="match status" value="1"/>
</dbReference>
<dbReference type="Gene3D" id="3.40.190.10">
    <property type="entry name" value="Periplasmic binding protein-like II"/>
    <property type="match status" value="1"/>
</dbReference>
<gene>
    <name evidence="3" type="primary">opuCC</name>
    <name evidence="3" type="ORF">GCM10011391_23010</name>
</gene>
<evidence type="ECO:0000259" key="2">
    <source>
        <dbReference type="Pfam" id="PF04069"/>
    </source>
</evidence>
<dbReference type="PROSITE" id="PS51257">
    <property type="entry name" value="PROKAR_LIPOPROTEIN"/>
    <property type="match status" value="1"/>
</dbReference>
<organism evidence="3 4">
    <name type="scientific">Pullulanibacillus camelliae</name>
    <dbReference type="NCBI Taxonomy" id="1707096"/>
    <lineage>
        <taxon>Bacteria</taxon>
        <taxon>Bacillati</taxon>
        <taxon>Bacillota</taxon>
        <taxon>Bacilli</taxon>
        <taxon>Bacillales</taxon>
        <taxon>Sporolactobacillaceae</taxon>
        <taxon>Pullulanibacillus</taxon>
    </lineage>
</organism>
<feature type="chain" id="PRO_5039216071" evidence="1">
    <location>
        <begin position="26"/>
        <end position="309"/>
    </location>
</feature>
<dbReference type="InterPro" id="IPR007210">
    <property type="entry name" value="ABC_Gly_betaine_transp_sub-bd"/>
</dbReference>
<keyword evidence="4" id="KW-1185">Reference proteome</keyword>
<dbReference type="EMBL" id="BMIR01000010">
    <property type="protein sequence ID" value="GGE43636.1"/>
    <property type="molecule type" value="Genomic_DNA"/>
</dbReference>
<reference evidence="3" key="1">
    <citation type="journal article" date="2014" name="Int. J. Syst. Evol. Microbiol.">
        <title>Complete genome sequence of Corynebacterium casei LMG S-19264T (=DSM 44701T), isolated from a smear-ripened cheese.</title>
        <authorList>
            <consortium name="US DOE Joint Genome Institute (JGI-PGF)"/>
            <person name="Walter F."/>
            <person name="Albersmeier A."/>
            <person name="Kalinowski J."/>
            <person name="Ruckert C."/>
        </authorList>
    </citation>
    <scope>NUCLEOTIDE SEQUENCE</scope>
    <source>
        <strain evidence="3">CGMCC 1.15371</strain>
    </source>
</reference>
<protein>
    <submittedName>
        <fullName evidence="3">Carnitine transport-binding protein OpuCC</fullName>
    </submittedName>
</protein>
<proteinExistence type="predicted"/>
<feature type="signal peptide" evidence="1">
    <location>
        <begin position="1"/>
        <end position="25"/>
    </location>
</feature>
<evidence type="ECO:0000256" key="1">
    <source>
        <dbReference type="SAM" id="SignalP"/>
    </source>
</evidence>
<dbReference type="CDD" id="cd13608">
    <property type="entry name" value="PBP2_OpuCC_like"/>
    <property type="match status" value="1"/>
</dbReference>